<evidence type="ECO:0000259" key="2">
    <source>
        <dbReference type="Pfam" id="PF01266"/>
    </source>
</evidence>
<dbReference type="GO" id="GO:0005737">
    <property type="term" value="C:cytoplasm"/>
    <property type="evidence" value="ECO:0007669"/>
    <property type="project" value="TreeGrafter"/>
</dbReference>
<reference evidence="3 4" key="1">
    <citation type="submission" date="2019-04" db="EMBL/GenBank/DDBJ databases">
        <title>Shimia ponticola sp. nov., isolated from seawater.</title>
        <authorList>
            <person name="Kim Y.-O."/>
            <person name="Yoon J.-H."/>
        </authorList>
    </citation>
    <scope>NUCLEOTIDE SEQUENCE [LARGE SCALE GENOMIC DNA]</scope>
    <source>
        <strain evidence="3 4">MYP11</strain>
    </source>
</reference>
<evidence type="ECO:0000256" key="1">
    <source>
        <dbReference type="ARBA" id="ARBA00023002"/>
    </source>
</evidence>
<dbReference type="Proteomes" id="UP000306602">
    <property type="component" value="Unassembled WGS sequence"/>
</dbReference>
<organism evidence="3 4">
    <name type="scientific">Aliishimia ponticola</name>
    <dbReference type="NCBI Taxonomy" id="2499833"/>
    <lineage>
        <taxon>Bacteria</taxon>
        <taxon>Pseudomonadati</taxon>
        <taxon>Pseudomonadota</taxon>
        <taxon>Alphaproteobacteria</taxon>
        <taxon>Rhodobacterales</taxon>
        <taxon>Paracoccaceae</taxon>
        <taxon>Aliishimia</taxon>
    </lineage>
</organism>
<sequence>MTEHVIVIGAGIVGASTAIWLRRFGHEVTVIDRMGWGQGTSHGNGGVLAACAMVPVTGPGLVRKSPAMLLDPNYPLFLRWSYLPKLAPWLVKYLSHANDADTRRIADGLAPVVTDTADQHVALAKGTRAERFVTLSDYSYAYADRAAFDADRYAWDIRAVHGFVPRITEGAAVHEAEPDLGPDITCLATMSDHGYVSDPGGYVAALGKEFAALGGTFVKAEVKDLTLTDGKVTSVETSAGRFDANRVVLATGVWSKPLMRKLGLNVPLESERGYHIIFANAERGPRHPIMVASGKFVATPMAAGLRCAGVVEFGGLDAGASKAPFDFLRKQARKAFPYLNCTGEIEWQGHRPAPSDSLPLLGQVGDSGVYTGFGHHHIGLTAGPKSGRLIAQMISGQPPNMDLTPYHPARFA</sequence>
<dbReference type="InterPro" id="IPR006076">
    <property type="entry name" value="FAD-dep_OxRdtase"/>
</dbReference>
<name>A0A4S4NFH8_9RHOB</name>
<dbReference type="AlphaFoldDB" id="A0A4S4NFH8"/>
<accession>A0A4S4NFH8</accession>
<dbReference type="InterPro" id="IPR036188">
    <property type="entry name" value="FAD/NAD-bd_sf"/>
</dbReference>
<dbReference type="OrthoDB" id="9805337at2"/>
<dbReference type="Gene3D" id="3.30.9.10">
    <property type="entry name" value="D-Amino Acid Oxidase, subunit A, domain 2"/>
    <property type="match status" value="1"/>
</dbReference>
<dbReference type="PANTHER" id="PTHR13847:SF289">
    <property type="entry name" value="GLYCINE OXIDASE"/>
    <property type="match status" value="1"/>
</dbReference>
<dbReference type="EMBL" id="SRKY01000002">
    <property type="protein sequence ID" value="THH36881.1"/>
    <property type="molecule type" value="Genomic_DNA"/>
</dbReference>
<feature type="domain" description="FAD dependent oxidoreductase" evidence="2">
    <location>
        <begin position="4"/>
        <end position="393"/>
    </location>
</feature>
<dbReference type="PANTHER" id="PTHR13847">
    <property type="entry name" value="SARCOSINE DEHYDROGENASE-RELATED"/>
    <property type="match status" value="1"/>
</dbReference>
<keyword evidence="1" id="KW-0560">Oxidoreductase</keyword>
<comment type="caution">
    <text evidence="3">The sequence shown here is derived from an EMBL/GenBank/DDBJ whole genome shotgun (WGS) entry which is preliminary data.</text>
</comment>
<gene>
    <name evidence="3" type="ORF">E4Z66_08025</name>
</gene>
<evidence type="ECO:0000313" key="4">
    <source>
        <dbReference type="Proteomes" id="UP000306602"/>
    </source>
</evidence>
<dbReference type="Gene3D" id="3.50.50.60">
    <property type="entry name" value="FAD/NAD(P)-binding domain"/>
    <property type="match status" value="1"/>
</dbReference>
<dbReference type="SUPFAM" id="SSF54373">
    <property type="entry name" value="FAD-linked reductases, C-terminal domain"/>
    <property type="match status" value="1"/>
</dbReference>
<proteinExistence type="predicted"/>
<dbReference type="GO" id="GO:0016491">
    <property type="term" value="F:oxidoreductase activity"/>
    <property type="evidence" value="ECO:0007669"/>
    <property type="project" value="UniProtKB-KW"/>
</dbReference>
<dbReference type="SUPFAM" id="SSF51905">
    <property type="entry name" value="FAD/NAD(P)-binding domain"/>
    <property type="match status" value="1"/>
</dbReference>
<keyword evidence="4" id="KW-1185">Reference proteome</keyword>
<dbReference type="Pfam" id="PF01266">
    <property type="entry name" value="DAO"/>
    <property type="match status" value="1"/>
</dbReference>
<protein>
    <submittedName>
        <fullName evidence="3">FAD-binding oxidoreductase</fullName>
    </submittedName>
</protein>
<dbReference type="RefSeq" id="WP_136462479.1">
    <property type="nucleotide sequence ID" value="NZ_SRKY01000002.1"/>
</dbReference>
<evidence type="ECO:0000313" key="3">
    <source>
        <dbReference type="EMBL" id="THH36881.1"/>
    </source>
</evidence>